<organism evidence="1 2">
    <name type="scientific">Bondarzewia mesenterica</name>
    <dbReference type="NCBI Taxonomy" id="1095465"/>
    <lineage>
        <taxon>Eukaryota</taxon>
        <taxon>Fungi</taxon>
        <taxon>Dikarya</taxon>
        <taxon>Basidiomycota</taxon>
        <taxon>Agaricomycotina</taxon>
        <taxon>Agaricomycetes</taxon>
        <taxon>Russulales</taxon>
        <taxon>Bondarzewiaceae</taxon>
        <taxon>Bondarzewia</taxon>
    </lineage>
</organism>
<dbReference type="InterPro" id="IPR016197">
    <property type="entry name" value="Chromo-like_dom_sf"/>
</dbReference>
<proteinExistence type="predicted"/>
<name>A0A4S4LYA0_9AGAM</name>
<evidence type="ECO:0000313" key="1">
    <source>
        <dbReference type="EMBL" id="THH16908.1"/>
    </source>
</evidence>
<keyword evidence="2" id="KW-1185">Reference proteome</keyword>
<protein>
    <recommendedName>
        <fullName evidence="3">Chromo domain-containing protein</fullName>
    </recommendedName>
</protein>
<dbReference type="Proteomes" id="UP000310158">
    <property type="component" value="Unassembled WGS sequence"/>
</dbReference>
<comment type="caution">
    <text evidence="1">The sequence shown here is derived from an EMBL/GenBank/DDBJ whole genome shotgun (WGS) entry which is preliminary data.</text>
</comment>
<dbReference type="EMBL" id="SGPL01000136">
    <property type="protein sequence ID" value="THH16908.1"/>
    <property type="molecule type" value="Genomic_DNA"/>
</dbReference>
<gene>
    <name evidence="1" type="ORF">EW146_g3807</name>
</gene>
<dbReference type="AlphaFoldDB" id="A0A4S4LYA0"/>
<reference evidence="1 2" key="1">
    <citation type="submission" date="2019-02" db="EMBL/GenBank/DDBJ databases">
        <title>Genome sequencing of the rare red list fungi Bondarzewia mesenterica.</title>
        <authorList>
            <person name="Buettner E."/>
            <person name="Kellner H."/>
        </authorList>
    </citation>
    <scope>NUCLEOTIDE SEQUENCE [LARGE SCALE GENOMIC DNA]</scope>
    <source>
        <strain evidence="1 2">DSM 108281</strain>
    </source>
</reference>
<evidence type="ECO:0008006" key="3">
    <source>
        <dbReference type="Google" id="ProtNLM"/>
    </source>
</evidence>
<sequence length="182" mass="20536">MPYIETNAHGPNFKRPGPPDLINNEEAYEVELLPDSRMFRGNLQYLVQWKASTRNINPSSPRISSILSALTPTSFPVSSPTCSPQTTPSPIQSVTPEELQYLDEANLEELRMMGGIEYAPPLSPVSYNDDNIWEEMHQQAKQDMVLSEEAAKALKIFEAIAKEGCRWATQVEMDEKDHREAI</sequence>
<evidence type="ECO:0000313" key="2">
    <source>
        <dbReference type="Proteomes" id="UP000310158"/>
    </source>
</evidence>
<accession>A0A4S4LYA0</accession>
<dbReference type="SUPFAM" id="SSF54160">
    <property type="entry name" value="Chromo domain-like"/>
    <property type="match status" value="1"/>
</dbReference>